<keyword evidence="3" id="KW-1185">Reference proteome</keyword>
<reference evidence="2 3" key="1">
    <citation type="submission" date="2015-01" db="EMBL/GenBank/DDBJ databases">
        <title>The Genome Sequence of Rhinocladiella mackenzie CBS 650.93.</title>
        <authorList>
            <consortium name="The Broad Institute Genomics Platform"/>
            <person name="Cuomo C."/>
            <person name="de Hoog S."/>
            <person name="Gorbushina A."/>
            <person name="Stielow B."/>
            <person name="Teixiera M."/>
            <person name="Abouelleil A."/>
            <person name="Chapman S.B."/>
            <person name="Priest M."/>
            <person name="Young S.K."/>
            <person name="Wortman J."/>
            <person name="Nusbaum C."/>
            <person name="Birren B."/>
        </authorList>
    </citation>
    <scope>NUCLEOTIDE SEQUENCE [LARGE SCALE GENOMIC DNA]</scope>
    <source>
        <strain evidence="2 3">CBS 650.93</strain>
    </source>
</reference>
<dbReference type="GeneID" id="25288793"/>
<protein>
    <submittedName>
        <fullName evidence="2">Uncharacterized protein</fullName>
    </submittedName>
</protein>
<dbReference type="VEuPathDB" id="FungiDB:Z518_00722"/>
<dbReference type="HOGENOM" id="CLU_1415880_0_0_1"/>
<dbReference type="Gene3D" id="3.30.9.10">
    <property type="entry name" value="D-Amino Acid Oxidase, subunit A, domain 2"/>
    <property type="match status" value="1"/>
</dbReference>
<sequence>MAANDIAQRDETLPIEGVQRTEFDFGDFDHSKIPFEENEIPVIVIGSSMIGMSLQLFLGFHGSAIRQRAALFQLRTIEIFRQLGLEEAFREESKTVIDLDGGMLLTDVSYQGKELAIVQGSDPKKIAEISPCVRFWLTQDMYEPWVRERATILQDPRRALRGKGRPRGGSGPRYRDGQVPQVQDPVFGRLRW</sequence>
<dbReference type="STRING" id="1442369.A0A0D2J1S4"/>
<evidence type="ECO:0000313" key="2">
    <source>
        <dbReference type="EMBL" id="KIX09641.1"/>
    </source>
</evidence>
<dbReference type="EMBL" id="KN847475">
    <property type="protein sequence ID" value="KIX09641.1"/>
    <property type="molecule type" value="Genomic_DNA"/>
</dbReference>
<evidence type="ECO:0000313" key="3">
    <source>
        <dbReference type="Proteomes" id="UP000053617"/>
    </source>
</evidence>
<dbReference type="AlphaFoldDB" id="A0A0D2J1S4"/>
<organism evidence="2 3">
    <name type="scientific">Rhinocladiella mackenziei CBS 650.93</name>
    <dbReference type="NCBI Taxonomy" id="1442369"/>
    <lineage>
        <taxon>Eukaryota</taxon>
        <taxon>Fungi</taxon>
        <taxon>Dikarya</taxon>
        <taxon>Ascomycota</taxon>
        <taxon>Pezizomycotina</taxon>
        <taxon>Eurotiomycetes</taxon>
        <taxon>Chaetothyriomycetidae</taxon>
        <taxon>Chaetothyriales</taxon>
        <taxon>Herpotrichiellaceae</taxon>
        <taxon>Rhinocladiella</taxon>
    </lineage>
</organism>
<dbReference type="Proteomes" id="UP000053617">
    <property type="component" value="Unassembled WGS sequence"/>
</dbReference>
<evidence type="ECO:0000256" key="1">
    <source>
        <dbReference type="SAM" id="MobiDB-lite"/>
    </source>
</evidence>
<name>A0A0D2J1S4_9EURO</name>
<dbReference type="RefSeq" id="XP_013276777.1">
    <property type="nucleotide sequence ID" value="XM_013421323.1"/>
</dbReference>
<dbReference type="OrthoDB" id="2690153at2759"/>
<feature type="region of interest" description="Disordered" evidence="1">
    <location>
        <begin position="157"/>
        <end position="192"/>
    </location>
</feature>
<dbReference type="Gene3D" id="3.50.50.60">
    <property type="entry name" value="FAD/NAD(P)-binding domain"/>
    <property type="match status" value="1"/>
</dbReference>
<dbReference type="InterPro" id="IPR036188">
    <property type="entry name" value="FAD/NAD-bd_sf"/>
</dbReference>
<proteinExistence type="predicted"/>
<accession>A0A0D2J1S4</accession>
<gene>
    <name evidence="2" type="ORF">Z518_00722</name>
</gene>